<name>A0A8J3IK42_9CHLR</name>
<dbReference type="Pfam" id="PF00989">
    <property type="entry name" value="PAS"/>
    <property type="match status" value="1"/>
</dbReference>
<dbReference type="PROSITE" id="PS50113">
    <property type="entry name" value="PAC"/>
    <property type="match status" value="2"/>
</dbReference>
<accession>A0A8J3IK42</accession>
<evidence type="ECO:0000259" key="16">
    <source>
        <dbReference type="PROSITE" id="PS50113"/>
    </source>
</evidence>
<evidence type="ECO:0000256" key="12">
    <source>
        <dbReference type="ARBA" id="ARBA00023136"/>
    </source>
</evidence>
<dbReference type="GO" id="GO:0005524">
    <property type="term" value="F:ATP binding"/>
    <property type="evidence" value="ECO:0007669"/>
    <property type="project" value="UniProtKB-KW"/>
</dbReference>
<dbReference type="Gene3D" id="1.10.287.130">
    <property type="match status" value="1"/>
</dbReference>
<dbReference type="SMART" id="SM00091">
    <property type="entry name" value="PAS"/>
    <property type="match status" value="2"/>
</dbReference>
<dbReference type="InterPro" id="IPR000014">
    <property type="entry name" value="PAS"/>
</dbReference>
<feature type="domain" description="PAS" evidence="15">
    <location>
        <begin position="346"/>
        <end position="400"/>
    </location>
</feature>
<feature type="domain" description="PAS" evidence="15">
    <location>
        <begin position="28"/>
        <end position="98"/>
    </location>
</feature>
<proteinExistence type="predicted"/>
<dbReference type="Proteomes" id="UP000597444">
    <property type="component" value="Unassembled WGS sequence"/>
</dbReference>
<dbReference type="Gene3D" id="3.30.450.40">
    <property type="match status" value="1"/>
</dbReference>
<dbReference type="PROSITE" id="PS50112">
    <property type="entry name" value="PAS"/>
    <property type="match status" value="2"/>
</dbReference>
<evidence type="ECO:0000256" key="2">
    <source>
        <dbReference type="ARBA" id="ARBA00004236"/>
    </source>
</evidence>
<keyword evidence="6" id="KW-0597">Phosphoprotein</keyword>
<comment type="catalytic activity">
    <reaction evidence="1">
        <text>ATP + protein L-histidine = ADP + protein N-phospho-L-histidine.</text>
        <dbReference type="EC" id="2.7.13.3"/>
    </reaction>
</comment>
<dbReference type="InterPro" id="IPR005467">
    <property type="entry name" value="His_kinase_dom"/>
</dbReference>
<dbReference type="PROSITE" id="PS50109">
    <property type="entry name" value="HIS_KIN"/>
    <property type="match status" value="1"/>
</dbReference>
<feature type="domain" description="Histidine kinase" evidence="14">
    <location>
        <begin position="475"/>
        <end position="694"/>
    </location>
</feature>
<dbReference type="GO" id="GO:0045121">
    <property type="term" value="C:membrane raft"/>
    <property type="evidence" value="ECO:0007669"/>
    <property type="project" value="UniProtKB-SubCell"/>
</dbReference>
<dbReference type="Pfam" id="PF08447">
    <property type="entry name" value="PAS_3"/>
    <property type="match status" value="1"/>
</dbReference>
<dbReference type="Pfam" id="PF02518">
    <property type="entry name" value="HATPase_c"/>
    <property type="match status" value="1"/>
</dbReference>
<evidence type="ECO:0000256" key="6">
    <source>
        <dbReference type="ARBA" id="ARBA00022553"/>
    </source>
</evidence>
<dbReference type="PANTHER" id="PTHR43047">
    <property type="entry name" value="TWO-COMPONENT HISTIDINE PROTEIN KINASE"/>
    <property type="match status" value="1"/>
</dbReference>
<evidence type="ECO:0000256" key="7">
    <source>
        <dbReference type="ARBA" id="ARBA00022679"/>
    </source>
</evidence>
<feature type="domain" description="PAC" evidence="16">
    <location>
        <begin position="102"/>
        <end position="153"/>
    </location>
</feature>
<evidence type="ECO:0000256" key="5">
    <source>
        <dbReference type="ARBA" id="ARBA00022475"/>
    </source>
</evidence>
<dbReference type="CDD" id="cd00130">
    <property type="entry name" value="PAS"/>
    <property type="match status" value="2"/>
</dbReference>
<evidence type="ECO:0000256" key="13">
    <source>
        <dbReference type="SAM" id="Coils"/>
    </source>
</evidence>
<dbReference type="InterPro" id="IPR000700">
    <property type="entry name" value="PAS-assoc_C"/>
</dbReference>
<dbReference type="SMART" id="SM00388">
    <property type="entry name" value="HisKA"/>
    <property type="match status" value="1"/>
</dbReference>
<keyword evidence="12" id="KW-0472">Membrane</keyword>
<dbReference type="SMART" id="SM00086">
    <property type="entry name" value="PAC"/>
    <property type="match status" value="2"/>
</dbReference>
<dbReference type="Gene3D" id="3.30.565.10">
    <property type="entry name" value="Histidine kinase-like ATPase, C-terminal domain"/>
    <property type="match status" value="1"/>
</dbReference>
<evidence type="ECO:0000313" key="18">
    <source>
        <dbReference type="Proteomes" id="UP000597444"/>
    </source>
</evidence>
<dbReference type="SUPFAM" id="SSF55781">
    <property type="entry name" value="GAF domain-like"/>
    <property type="match status" value="1"/>
</dbReference>
<dbReference type="InterPro" id="IPR003018">
    <property type="entry name" value="GAF"/>
</dbReference>
<protein>
    <recommendedName>
        <fullName evidence="4">histidine kinase</fullName>
        <ecNumber evidence="4">2.7.13.3</ecNumber>
    </recommendedName>
</protein>
<dbReference type="SUPFAM" id="SSF47384">
    <property type="entry name" value="Homodimeric domain of signal transducing histidine kinase"/>
    <property type="match status" value="1"/>
</dbReference>
<dbReference type="EC" id="2.7.13.3" evidence="4"/>
<dbReference type="InterPro" id="IPR036097">
    <property type="entry name" value="HisK_dim/P_sf"/>
</dbReference>
<dbReference type="InterPro" id="IPR003661">
    <property type="entry name" value="HisK_dim/P_dom"/>
</dbReference>
<dbReference type="InterPro" id="IPR013655">
    <property type="entry name" value="PAS_fold_3"/>
</dbReference>
<dbReference type="SMART" id="SM00065">
    <property type="entry name" value="GAF"/>
    <property type="match status" value="1"/>
</dbReference>
<keyword evidence="13" id="KW-0175">Coiled coil</keyword>
<dbReference type="GO" id="GO:0005886">
    <property type="term" value="C:plasma membrane"/>
    <property type="evidence" value="ECO:0007669"/>
    <property type="project" value="UniProtKB-SubCell"/>
</dbReference>
<evidence type="ECO:0000259" key="15">
    <source>
        <dbReference type="PROSITE" id="PS50112"/>
    </source>
</evidence>
<keyword evidence="18" id="KW-1185">Reference proteome</keyword>
<keyword evidence="8" id="KW-0547">Nucleotide-binding</keyword>
<dbReference type="GO" id="GO:0006355">
    <property type="term" value="P:regulation of DNA-templated transcription"/>
    <property type="evidence" value="ECO:0007669"/>
    <property type="project" value="InterPro"/>
</dbReference>
<keyword evidence="7" id="KW-0808">Transferase</keyword>
<dbReference type="InterPro" id="IPR004358">
    <property type="entry name" value="Sig_transdc_His_kin-like_C"/>
</dbReference>
<keyword evidence="5" id="KW-1003">Cell membrane</keyword>
<keyword evidence="11" id="KW-0902">Two-component regulatory system</keyword>
<keyword evidence="10" id="KW-0067">ATP-binding</keyword>
<feature type="coiled-coil region" evidence="13">
    <location>
        <begin position="319"/>
        <end position="346"/>
    </location>
</feature>
<dbReference type="InterPro" id="IPR036890">
    <property type="entry name" value="HATPase_C_sf"/>
</dbReference>
<evidence type="ECO:0000256" key="1">
    <source>
        <dbReference type="ARBA" id="ARBA00000085"/>
    </source>
</evidence>
<evidence type="ECO:0000259" key="14">
    <source>
        <dbReference type="PROSITE" id="PS50109"/>
    </source>
</evidence>
<dbReference type="Pfam" id="PF00512">
    <property type="entry name" value="HisKA"/>
    <property type="match status" value="1"/>
</dbReference>
<gene>
    <name evidence="17" type="ORF">KSF_052860</name>
</gene>
<sequence>MTIEQSKSQEALQPTSINHHTRGILQFNGQHFRALIEHGNDVILLSDQNGNYSYASPSIQRVLGYSPEEFIQLNGFTLIHPDDIPSLAEAFQQLVATPGLSETQQFRILHKNGSWRWVESTSTNLLQEPEIQAIVTNFHDITDRKQIEERQHLLSQISDLYISSLDHQITLQEVADLIVPDLADYCRIVLIDAEHQIKAIVASHIDPQKITLVKDLYEQYQGRISATHGVQTLLETGQPELISVITEETLTPLGQENPAALPIIHTLGLQSYMGAPLIVRGRTMGAITFSSVQPHRHYTQDDLDFATEIARRLALVLDNARLYQEAQEELAERKETEELLKRREEEHYRLAAIVESSNDAIVGKTLEGIITSWNHAAEQLFGYSAEEAIGQPIIMIIPPELRSEEDTIIRNLRQGIRIQHFETVRVRKNGTRVNVSLSISPVKDAEGHIIGAAKIARDISRQKEIEQRKDDFISMASHELKTPVTSIKGFTQLLVRRFQRLGDEESLRFLARMDTQLNKLTKLISDLLDLSKIQAGRLEYREEPFELDELVEEIIENVQGTTSTHALILDVSTREQHVRILGDRDRIGQVFINLLTNAIKYSPKANKVLIQVTKEGNSAVIRVQDFGIGIAADYQEQIFERFYQINEPDLKTYPGLGIGLHISKEIVERHHGRIRVSSQKGMGTTFSVLLPLLHEEE</sequence>
<dbReference type="InterPro" id="IPR013767">
    <property type="entry name" value="PAS_fold"/>
</dbReference>
<dbReference type="Gene3D" id="3.30.450.20">
    <property type="entry name" value="PAS domain"/>
    <property type="match status" value="2"/>
</dbReference>
<dbReference type="SMART" id="SM00387">
    <property type="entry name" value="HATPase_c"/>
    <property type="match status" value="1"/>
</dbReference>
<comment type="subcellular location">
    <subcellularLocation>
        <location evidence="2">Cell membrane</location>
    </subcellularLocation>
    <subcellularLocation>
        <location evidence="3">Membrane raft</location>
        <topology evidence="3">Multi-pass membrane protein</topology>
    </subcellularLocation>
</comment>
<dbReference type="InterPro" id="IPR003594">
    <property type="entry name" value="HATPase_dom"/>
</dbReference>
<dbReference type="GO" id="GO:0009927">
    <property type="term" value="F:histidine phosphotransfer kinase activity"/>
    <property type="evidence" value="ECO:0007669"/>
    <property type="project" value="TreeGrafter"/>
</dbReference>
<reference evidence="17" key="1">
    <citation type="submission" date="2020-10" db="EMBL/GenBank/DDBJ databases">
        <title>Taxonomic study of unclassified bacteria belonging to the class Ktedonobacteria.</title>
        <authorList>
            <person name="Yabe S."/>
            <person name="Wang C.M."/>
            <person name="Zheng Y."/>
            <person name="Sakai Y."/>
            <person name="Cavaletti L."/>
            <person name="Monciardini P."/>
            <person name="Donadio S."/>
        </authorList>
    </citation>
    <scope>NUCLEOTIDE SEQUENCE</scope>
    <source>
        <strain evidence="17">ID150040</strain>
    </source>
</reference>
<comment type="caution">
    <text evidence="17">The sequence shown here is derived from an EMBL/GenBank/DDBJ whole genome shotgun (WGS) entry which is preliminary data.</text>
</comment>
<dbReference type="PANTHER" id="PTHR43047:SF72">
    <property type="entry name" value="OSMOSENSING HISTIDINE PROTEIN KINASE SLN1"/>
    <property type="match status" value="1"/>
</dbReference>
<keyword evidence="9" id="KW-0418">Kinase</keyword>
<evidence type="ECO:0000313" key="17">
    <source>
        <dbReference type="EMBL" id="GHO95238.1"/>
    </source>
</evidence>
<dbReference type="InterPro" id="IPR001610">
    <property type="entry name" value="PAC"/>
</dbReference>
<dbReference type="NCBIfam" id="TIGR00229">
    <property type="entry name" value="sensory_box"/>
    <property type="match status" value="2"/>
</dbReference>
<feature type="domain" description="PAC" evidence="16">
    <location>
        <begin position="419"/>
        <end position="471"/>
    </location>
</feature>
<dbReference type="FunFam" id="1.10.287.130:FF:000001">
    <property type="entry name" value="Two-component sensor histidine kinase"/>
    <property type="match status" value="1"/>
</dbReference>
<evidence type="ECO:0000256" key="8">
    <source>
        <dbReference type="ARBA" id="ARBA00022741"/>
    </source>
</evidence>
<dbReference type="RefSeq" id="WP_220205928.1">
    <property type="nucleotide sequence ID" value="NZ_BNJK01000001.1"/>
</dbReference>
<dbReference type="AlphaFoldDB" id="A0A8J3IK42"/>
<evidence type="ECO:0000256" key="9">
    <source>
        <dbReference type="ARBA" id="ARBA00022777"/>
    </source>
</evidence>
<dbReference type="InterPro" id="IPR029016">
    <property type="entry name" value="GAF-like_dom_sf"/>
</dbReference>
<dbReference type="Pfam" id="PF01590">
    <property type="entry name" value="GAF"/>
    <property type="match status" value="1"/>
</dbReference>
<dbReference type="SUPFAM" id="SSF55874">
    <property type="entry name" value="ATPase domain of HSP90 chaperone/DNA topoisomerase II/histidine kinase"/>
    <property type="match status" value="1"/>
</dbReference>
<organism evidence="17 18">
    <name type="scientific">Reticulibacter mediterranei</name>
    <dbReference type="NCBI Taxonomy" id="2778369"/>
    <lineage>
        <taxon>Bacteria</taxon>
        <taxon>Bacillati</taxon>
        <taxon>Chloroflexota</taxon>
        <taxon>Ktedonobacteria</taxon>
        <taxon>Ktedonobacterales</taxon>
        <taxon>Reticulibacteraceae</taxon>
        <taxon>Reticulibacter</taxon>
    </lineage>
</organism>
<dbReference type="EMBL" id="BNJK01000001">
    <property type="protein sequence ID" value="GHO95238.1"/>
    <property type="molecule type" value="Genomic_DNA"/>
</dbReference>
<dbReference type="FunFam" id="3.30.565.10:FF:000023">
    <property type="entry name" value="PAS domain-containing sensor histidine kinase"/>
    <property type="match status" value="1"/>
</dbReference>
<dbReference type="CDD" id="cd00082">
    <property type="entry name" value="HisKA"/>
    <property type="match status" value="1"/>
</dbReference>
<dbReference type="CDD" id="cd00075">
    <property type="entry name" value="HATPase"/>
    <property type="match status" value="1"/>
</dbReference>
<evidence type="ECO:0000256" key="10">
    <source>
        <dbReference type="ARBA" id="ARBA00022840"/>
    </source>
</evidence>
<dbReference type="InterPro" id="IPR035965">
    <property type="entry name" value="PAS-like_dom_sf"/>
</dbReference>
<dbReference type="PRINTS" id="PR00344">
    <property type="entry name" value="BCTRLSENSOR"/>
</dbReference>
<evidence type="ECO:0000256" key="3">
    <source>
        <dbReference type="ARBA" id="ARBA00004314"/>
    </source>
</evidence>
<dbReference type="GO" id="GO:0000155">
    <property type="term" value="F:phosphorelay sensor kinase activity"/>
    <property type="evidence" value="ECO:0007669"/>
    <property type="project" value="InterPro"/>
</dbReference>
<evidence type="ECO:0000256" key="4">
    <source>
        <dbReference type="ARBA" id="ARBA00012438"/>
    </source>
</evidence>
<evidence type="ECO:0000256" key="11">
    <source>
        <dbReference type="ARBA" id="ARBA00023012"/>
    </source>
</evidence>
<dbReference type="SUPFAM" id="SSF55785">
    <property type="entry name" value="PYP-like sensor domain (PAS domain)"/>
    <property type="match status" value="2"/>
</dbReference>